<dbReference type="AlphaFoldDB" id="A0A5M5C023"/>
<dbReference type="Gene3D" id="1.10.287.70">
    <property type="match status" value="1"/>
</dbReference>
<protein>
    <recommendedName>
        <fullName evidence="2">Potassium channel domain-containing protein</fullName>
    </recommendedName>
</protein>
<feature type="transmembrane region" description="Helical" evidence="1">
    <location>
        <begin position="294"/>
        <end position="313"/>
    </location>
</feature>
<dbReference type="SUPFAM" id="SSF81324">
    <property type="entry name" value="Voltage-gated potassium channels"/>
    <property type="match status" value="1"/>
</dbReference>
<keyword evidence="1" id="KW-1133">Transmembrane helix</keyword>
<evidence type="ECO:0000313" key="4">
    <source>
        <dbReference type="EMBL" id="KAB1319220.1"/>
    </source>
</evidence>
<dbReference type="EMBL" id="VWFC01000051">
    <property type="protein sequence ID" value="KAB1319220.1"/>
    <property type="molecule type" value="Genomic_DNA"/>
</dbReference>
<evidence type="ECO:0000313" key="5">
    <source>
        <dbReference type="Proteomes" id="UP000323717"/>
    </source>
</evidence>
<gene>
    <name evidence="4" type="ORF">F3B53_24710</name>
    <name evidence="3" type="ORF">F3D71_19320</name>
</gene>
<evidence type="ECO:0000256" key="1">
    <source>
        <dbReference type="SAM" id="Phobius"/>
    </source>
</evidence>
<name>A0A5M5C023_BACOV</name>
<keyword evidence="1" id="KW-0472">Membrane</keyword>
<comment type="caution">
    <text evidence="3">The sequence shown here is derived from an EMBL/GenBank/DDBJ whole genome shotgun (WGS) entry which is preliminary data.</text>
</comment>
<reference evidence="5 6" key="1">
    <citation type="journal article" date="2019" name="Nat. Med.">
        <title>A library of human gut bacterial isolates paired with longitudinal multiomics data enables mechanistic microbiome research.</title>
        <authorList>
            <person name="Poyet M."/>
            <person name="Groussin M."/>
            <person name="Gibbons S.M."/>
            <person name="Avila-Pacheco J."/>
            <person name="Jiang X."/>
            <person name="Kearney S.M."/>
            <person name="Perrotta A.R."/>
            <person name="Berdy B."/>
            <person name="Zhao S."/>
            <person name="Lieberman T.D."/>
            <person name="Swanson P.K."/>
            <person name="Smith M."/>
            <person name="Roesemann S."/>
            <person name="Alexander J.E."/>
            <person name="Rich S.A."/>
            <person name="Livny J."/>
            <person name="Vlamakis H."/>
            <person name="Clish C."/>
            <person name="Bullock K."/>
            <person name="Deik A."/>
            <person name="Scott J."/>
            <person name="Pierce K.A."/>
            <person name="Xavier R.J."/>
            <person name="Alm E.J."/>
        </authorList>
    </citation>
    <scope>NUCLEOTIDE SEQUENCE [LARGE SCALE GENOMIC DNA]</scope>
    <source>
        <strain evidence="3 5">BIOML-A163</strain>
        <strain evidence="4 6">BIOML-A2</strain>
    </source>
</reference>
<dbReference type="Pfam" id="PF07885">
    <property type="entry name" value="Ion_trans_2"/>
    <property type="match status" value="1"/>
</dbReference>
<dbReference type="EMBL" id="VWLE01000330">
    <property type="protein sequence ID" value="KAA3945183.1"/>
    <property type="molecule type" value="Genomic_DNA"/>
</dbReference>
<dbReference type="Proteomes" id="UP000323717">
    <property type="component" value="Unassembled WGS sequence"/>
</dbReference>
<dbReference type="InterPro" id="IPR013099">
    <property type="entry name" value="K_chnl_dom"/>
</dbReference>
<proteinExistence type="predicted"/>
<sequence>MFLSLFSPLISILFSYIYTFVKNTNLNMNKLLKLLGFYLLSVLIFSCIYWSQFRKNTSAFIIEKQMNEITNNIYKMPYDNLIYKTPDYKIPFNINDFNNILKSKFDSISMLAFKLDSINNYEKSVKELRDSLQNRVEKSITSNIDLLIAQETKDLINQKDSILKIIDFLITKKENPNIDVAIVNEQVKIAYIKLKIASIELDIRNVALRNNSLFADKELALKHDSLQSEYLTNSDSISIYSNSLKILNREIYTLTKKYHANRIEKVSYWDFLYFSILASTSNNFGDMTPNSKNIKIAICFQILFSILFIGVLVDHIIKSINRGNW</sequence>
<keyword evidence="1" id="KW-0812">Transmembrane</keyword>
<evidence type="ECO:0000313" key="6">
    <source>
        <dbReference type="Proteomes" id="UP000375690"/>
    </source>
</evidence>
<evidence type="ECO:0000259" key="2">
    <source>
        <dbReference type="Pfam" id="PF07885"/>
    </source>
</evidence>
<accession>A0A5M5C023</accession>
<feature type="transmembrane region" description="Helical" evidence="1">
    <location>
        <begin position="35"/>
        <end position="51"/>
    </location>
</feature>
<feature type="domain" description="Potassium channel" evidence="2">
    <location>
        <begin position="261"/>
        <end position="318"/>
    </location>
</feature>
<dbReference type="Proteomes" id="UP000375690">
    <property type="component" value="Unassembled WGS sequence"/>
</dbReference>
<organism evidence="3 5">
    <name type="scientific">Bacteroides ovatus</name>
    <dbReference type="NCBI Taxonomy" id="28116"/>
    <lineage>
        <taxon>Bacteria</taxon>
        <taxon>Pseudomonadati</taxon>
        <taxon>Bacteroidota</taxon>
        <taxon>Bacteroidia</taxon>
        <taxon>Bacteroidales</taxon>
        <taxon>Bacteroidaceae</taxon>
        <taxon>Bacteroides</taxon>
    </lineage>
</organism>
<evidence type="ECO:0000313" key="3">
    <source>
        <dbReference type="EMBL" id="KAA3945183.1"/>
    </source>
</evidence>